<feature type="domain" description="PD(D/E)XK endonuclease" evidence="1">
    <location>
        <begin position="1"/>
        <end position="131"/>
    </location>
</feature>
<sequence>MQTHLRGDATEATVIAELKRRAIPVSKPVGDNERYDVLVETPENRILRVQIKTGRLTDGKIDFHTRSQHTNSTGNSYEKYDGDVDYFFVYTPELETIHVVGEWEFDSSMKLRVEEPEQVHHTINWAEEYEFDERWPPQSDDCNRAMRSQIVDTVAAELKRHELSVARSLNLDGCDIIVESDGKQFQRITVTPGWLRDGCVTFDPGSTDRERLDWFVVYAAELKTCYLVSSDEFDKSISLRVDDDVQNRPQINWAEEYELGSRVDQLT</sequence>
<keyword evidence="3" id="KW-1185">Reference proteome</keyword>
<keyword evidence="2" id="KW-0540">Nuclease</keyword>
<dbReference type="RefSeq" id="WP_092658624.1">
    <property type="nucleotide sequence ID" value="NZ_FOCX01000004.1"/>
</dbReference>
<dbReference type="InterPro" id="IPR011856">
    <property type="entry name" value="tRNA_endonuc-like_dom_sf"/>
</dbReference>
<proteinExistence type="predicted"/>
<accession>A0A1H8IIG4</accession>
<name>A0A1H8IIG4_9EURY</name>
<reference evidence="3" key="1">
    <citation type="submission" date="2016-10" db="EMBL/GenBank/DDBJ databases">
        <authorList>
            <person name="Varghese N."/>
            <person name="Submissions S."/>
        </authorList>
    </citation>
    <scope>NUCLEOTIDE SEQUENCE [LARGE SCALE GENOMIC DNA]</scope>
    <source>
        <strain evidence="3">IBRC-M 10043</strain>
    </source>
</reference>
<dbReference type="GO" id="GO:0004519">
    <property type="term" value="F:endonuclease activity"/>
    <property type="evidence" value="ECO:0007669"/>
    <property type="project" value="UniProtKB-KW"/>
</dbReference>
<organism evidence="2 3">
    <name type="scientific">Halorientalis persicus</name>
    <dbReference type="NCBI Taxonomy" id="1367881"/>
    <lineage>
        <taxon>Archaea</taxon>
        <taxon>Methanobacteriati</taxon>
        <taxon>Methanobacteriota</taxon>
        <taxon>Stenosarchaea group</taxon>
        <taxon>Halobacteria</taxon>
        <taxon>Halobacteriales</taxon>
        <taxon>Haloarculaceae</taxon>
        <taxon>Halorientalis</taxon>
    </lineage>
</organism>
<evidence type="ECO:0000313" key="3">
    <source>
        <dbReference type="Proteomes" id="UP000198775"/>
    </source>
</evidence>
<dbReference type="Pfam" id="PF11645">
    <property type="entry name" value="PDDEXK_5"/>
    <property type="match status" value="2"/>
</dbReference>
<evidence type="ECO:0000259" key="1">
    <source>
        <dbReference type="Pfam" id="PF11645"/>
    </source>
</evidence>
<protein>
    <submittedName>
        <fullName evidence="2">PD-(D/E)XK endonuclease</fullName>
    </submittedName>
</protein>
<evidence type="ECO:0000313" key="2">
    <source>
        <dbReference type="EMBL" id="SEN67657.1"/>
    </source>
</evidence>
<dbReference type="Gene3D" id="3.40.1350.10">
    <property type="match status" value="2"/>
</dbReference>
<gene>
    <name evidence="2" type="ORF">SAMN05216388_1004163</name>
</gene>
<dbReference type="OrthoDB" id="350649at2157"/>
<dbReference type="InterPro" id="IPR021671">
    <property type="entry name" value="PD(D/E)XK_Endonuc"/>
</dbReference>
<feature type="domain" description="PD(D/E)XK endonuclease" evidence="1">
    <location>
        <begin position="175"/>
        <end position="259"/>
    </location>
</feature>
<keyword evidence="2" id="KW-0255">Endonuclease</keyword>
<dbReference type="Proteomes" id="UP000198775">
    <property type="component" value="Unassembled WGS sequence"/>
</dbReference>
<dbReference type="EMBL" id="FOCX01000004">
    <property type="protein sequence ID" value="SEN67657.1"/>
    <property type="molecule type" value="Genomic_DNA"/>
</dbReference>
<dbReference type="GO" id="GO:0003676">
    <property type="term" value="F:nucleic acid binding"/>
    <property type="evidence" value="ECO:0007669"/>
    <property type="project" value="InterPro"/>
</dbReference>
<dbReference type="AlphaFoldDB" id="A0A1H8IIG4"/>
<keyword evidence="2" id="KW-0378">Hydrolase</keyword>